<evidence type="ECO:0000313" key="1">
    <source>
        <dbReference type="EMBL" id="KAF2535393.1"/>
    </source>
</evidence>
<proteinExistence type="predicted"/>
<accession>A0A8S9FNN3</accession>
<organism evidence="1 2">
    <name type="scientific">Brassica cretica</name>
    <name type="common">Mustard</name>
    <dbReference type="NCBI Taxonomy" id="69181"/>
    <lineage>
        <taxon>Eukaryota</taxon>
        <taxon>Viridiplantae</taxon>
        <taxon>Streptophyta</taxon>
        <taxon>Embryophyta</taxon>
        <taxon>Tracheophyta</taxon>
        <taxon>Spermatophyta</taxon>
        <taxon>Magnoliopsida</taxon>
        <taxon>eudicotyledons</taxon>
        <taxon>Gunneridae</taxon>
        <taxon>Pentapetalae</taxon>
        <taxon>rosids</taxon>
        <taxon>malvids</taxon>
        <taxon>Brassicales</taxon>
        <taxon>Brassicaceae</taxon>
        <taxon>Brassiceae</taxon>
        <taxon>Brassica</taxon>
    </lineage>
</organism>
<dbReference type="Proteomes" id="UP000712281">
    <property type="component" value="Unassembled WGS sequence"/>
</dbReference>
<dbReference type="EMBL" id="QGKW02002228">
    <property type="protein sequence ID" value="KAF2535393.1"/>
    <property type="molecule type" value="Genomic_DNA"/>
</dbReference>
<name>A0A8S9FNN3_BRACR</name>
<reference evidence="1" key="1">
    <citation type="submission" date="2019-12" db="EMBL/GenBank/DDBJ databases">
        <title>Genome sequencing and annotation of Brassica cretica.</title>
        <authorList>
            <person name="Studholme D.J."/>
            <person name="Sarris P.F."/>
        </authorList>
    </citation>
    <scope>NUCLEOTIDE SEQUENCE</scope>
    <source>
        <strain evidence="1">PFS-001/15</strain>
        <tissue evidence="1">Leaf</tissue>
    </source>
</reference>
<protein>
    <submittedName>
        <fullName evidence="1">Uncharacterized protein</fullName>
    </submittedName>
</protein>
<dbReference type="AlphaFoldDB" id="A0A8S9FNN3"/>
<evidence type="ECO:0000313" key="2">
    <source>
        <dbReference type="Proteomes" id="UP000712281"/>
    </source>
</evidence>
<comment type="caution">
    <text evidence="1">The sequence shown here is derived from an EMBL/GenBank/DDBJ whole genome shotgun (WGS) entry which is preliminary data.</text>
</comment>
<gene>
    <name evidence="1" type="ORF">F2Q68_00020813</name>
</gene>
<sequence>MIGPVIGLSIVDLETCDLIPIKVRDMVAHRELSIRQARASARWELMMEWLEKRVEHWNSEEEYRRYLFLSGGIGQQHGGSTQAATLKSIVGPFLRDPQARTSLQNLGVSLGPGGRFQNPEVALRSFGNPEGSSLDPEIAFRTRRSYGNLDVLLRTYLDPGVMWEPIGSRLHPEIIFGPGVRKNPEFLVLQRPYSAFLGKTTTGTCSDLAFCRSEARHYRVHMVHVASAGSHYQT</sequence>